<evidence type="ECO:0000313" key="7">
    <source>
        <dbReference type="Proteomes" id="UP000256431"/>
    </source>
</evidence>
<dbReference type="RefSeq" id="WP_104270864.1">
    <property type="nucleotide sequence ID" value="NZ_PSSW01000005.1"/>
</dbReference>
<keyword evidence="1" id="KW-0805">Transcription regulation</keyword>
<dbReference type="PROSITE" id="PS51063">
    <property type="entry name" value="HTH_CRP_2"/>
    <property type="match status" value="1"/>
</dbReference>
<keyword evidence="2" id="KW-0238">DNA-binding</keyword>
<dbReference type="PROSITE" id="PS50042">
    <property type="entry name" value="CNMP_BINDING_3"/>
    <property type="match status" value="1"/>
</dbReference>
<feature type="domain" description="Cyclic nucleotide-binding" evidence="4">
    <location>
        <begin position="15"/>
        <end position="118"/>
    </location>
</feature>
<evidence type="ECO:0000259" key="5">
    <source>
        <dbReference type="PROSITE" id="PS51063"/>
    </source>
</evidence>
<dbReference type="InterPro" id="IPR000595">
    <property type="entry name" value="cNMP-bd_dom"/>
</dbReference>
<evidence type="ECO:0000256" key="1">
    <source>
        <dbReference type="ARBA" id="ARBA00023015"/>
    </source>
</evidence>
<evidence type="ECO:0000256" key="2">
    <source>
        <dbReference type="ARBA" id="ARBA00023125"/>
    </source>
</evidence>
<proteinExistence type="predicted"/>
<dbReference type="CDD" id="cd00038">
    <property type="entry name" value="CAP_ED"/>
    <property type="match status" value="1"/>
</dbReference>
<keyword evidence="3" id="KW-0804">Transcription</keyword>
<gene>
    <name evidence="6" type="ORF">DXI23_11825</name>
</gene>
<dbReference type="SMART" id="SM00100">
    <property type="entry name" value="cNMP"/>
    <property type="match status" value="1"/>
</dbReference>
<dbReference type="InterPro" id="IPR036390">
    <property type="entry name" value="WH_DNA-bd_sf"/>
</dbReference>
<reference evidence="6 7" key="1">
    <citation type="submission" date="2018-08" db="EMBL/GenBank/DDBJ databases">
        <title>Genome sequence of Marinobacter flavimaris KCTC 12185.</title>
        <authorList>
            <person name="Chun J."/>
            <person name="Kim B.-Y."/>
            <person name="Choi S.-B."/>
            <person name="Kwak M.-J."/>
        </authorList>
    </citation>
    <scope>NUCLEOTIDE SEQUENCE [LARGE SCALE GENOMIC DNA]</scope>
    <source>
        <strain evidence="6 7">KCTC 12185</strain>
    </source>
</reference>
<dbReference type="InterPro" id="IPR014710">
    <property type="entry name" value="RmlC-like_jellyroll"/>
</dbReference>
<name>A0A3D8H1W9_9GAMM</name>
<dbReference type="InterPro" id="IPR050397">
    <property type="entry name" value="Env_Response_Regulators"/>
</dbReference>
<dbReference type="EMBL" id="QRDH01000005">
    <property type="protein sequence ID" value="RDU40461.1"/>
    <property type="molecule type" value="Genomic_DNA"/>
</dbReference>
<sequence length="232" mass="25256">MAVPDVEAVMRSCPLLAGFPDTAFREVAAMARTRRFGADDPIYDRGSMQSTLCVIASGTVRITSVNAAGREATLIIFDAGSWFGDTVFSPGMPRVYGATAHEEAVIVELPGEGFRQLMASYPESYPIALDLVSRRLWSAMSIIEDDALRGVTARIGRRLLFLAEIQGVRTSSVEPVALKLTREQLANMMGMTRQGVHSRIKALENRGLLALGYGQITLCSPRALQAYIQSLD</sequence>
<dbReference type="GO" id="GO:0003700">
    <property type="term" value="F:DNA-binding transcription factor activity"/>
    <property type="evidence" value="ECO:0007669"/>
    <property type="project" value="TreeGrafter"/>
</dbReference>
<dbReference type="Pfam" id="PF00027">
    <property type="entry name" value="cNMP_binding"/>
    <property type="match status" value="1"/>
</dbReference>
<dbReference type="InterPro" id="IPR018490">
    <property type="entry name" value="cNMP-bd_dom_sf"/>
</dbReference>
<dbReference type="GO" id="GO:0005829">
    <property type="term" value="C:cytosol"/>
    <property type="evidence" value="ECO:0007669"/>
    <property type="project" value="TreeGrafter"/>
</dbReference>
<feature type="domain" description="HTH crp-type" evidence="5">
    <location>
        <begin position="149"/>
        <end position="222"/>
    </location>
</feature>
<organism evidence="6 7">
    <name type="scientific">Marinobacter flavimaris</name>
    <dbReference type="NCBI Taxonomy" id="262076"/>
    <lineage>
        <taxon>Bacteria</taxon>
        <taxon>Pseudomonadati</taxon>
        <taxon>Pseudomonadota</taxon>
        <taxon>Gammaproteobacteria</taxon>
        <taxon>Pseudomonadales</taxon>
        <taxon>Marinobacteraceae</taxon>
        <taxon>Marinobacter</taxon>
    </lineage>
</organism>
<evidence type="ECO:0000313" key="6">
    <source>
        <dbReference type="EMBL" id="RDU40461.1"/>
    </source>
</evidence>
<keyword evidence="7" id="KW-1185">Reference proteome</keyword>
<dbReference type="SUPFAM" id="SSF46785">
    <property type="entry name" value="Winged helix' DNA-binding domain"/>
    <property type="match status" value="1"/>
</dbReference>
<dbReference type="InterPro" id="IPR012318">
    <property type="entry name" value="HTH_CRP"/>
</dbReference>
<dbReference type="Proteomes" id="UP000256431">
    <property type="component" value="Unassembled WGS sequence"/>
</dbReference>
<evidence type="ECO:0000259" key="4">
    <source>
        <dbReference type="PROSITE" id="PS50042"/>
    </source>
</evidence>
<dbReference type="SUPFAM" id="SSF51206">
    <property type="entry name" value="cAMP-binding domain-like"/>
    <property type="match status" value="1"/>
</dbReference>
<dbReference type="InterPro" id="IPR036388">
    <property type="entry name" value="WH-like_DNA-bd_sf"/>
</dbReference>
<dbReference type="PANTHER" id="PTHR24567:SF68">
    <property type="entry name" value="DNA-BINDING TRANSCRIPTIONAL DUAL REGULATOR CRP"/>
    <property type="match status" value="1"/>
</dbReference>
<accession>A0A3D8H1W9</accession>
<dbReference type="AlphaFoldDB" id="A0A3D8H1W9"/>
<dbReference type="PANTHER" id="PTHR24567">
    <property type="entry name" value="CRP FAMILY TRANSCRIPTIONAL REGULATORY PROTEIN"/>
    <property type="match status" value="1"/>
</dbReference>
<dbReference type="PROSITE" id="PS00519">
    <property type="entry name" value="HTH_ASNC_1"/>
    <property type="match status" value="1"/>
</dbReference>
<protein>
    <submittedName>
        <fullName evidence="6">Crp/Fnr family transcriptional regulator</fullName>
    </submittedName>
</protein>
<dbReference type="Pfam" id="PF13545">
    <property type="entry name" value="HTH_Crp_2"/>
    <property type="match status" value="1"/>
</dbReference>
<evidence type="ECO:0000256" key="3">
    <source>
        <dbReference type="ARBA" id="ARBA00023163"/>
    </source>
</evidence>
<dbReference type="Gene3D" id="1.10.10.10">
    <property type="entry name" value="Winged helix-like DNA-binding domain superfamily/Winged helix DNA-binding domain"/>
    <property type="match status" value="1"/>
</dbReference>
<dbReference type="Gene3D" id="2.60.120.10">
    <property type="entry name" value="Jelly Rolls"/>
    <property type="match status" value="1"/>
</dbReference>
<comment type="caution">
    <text evidence="6">The sequence shown here is derived from an EMBL/GenBank/DDBJ whole genome shotgun (WGS) entry which is preliminary data.</text>
</comment>
<dbReference type="InterPro" id="IPR019885">
    <property type="entry name" value="Tscrpt_reg_HTH_AsnC-type_CS"/>
</dbReference>
<dbReference type="GO" id="GO:0003677">
    <property type="term" value="F:DNA binding"/>
    <property type="evidence" value="ECO:0007669"/>
    <property type="project" value="UniProtKB-KW"/>
</dbReference>